<keyword evidence="1" id="KW-0460">Magnesium</keyword>
<gene>
    <name evidence="3" type="ORF">GJQ55_10870</name>
</gene>
<keyword evidence="3" id="KW-0808">Transferase</keyword>
<dbReference type="PANTHER" id="PTHR43777:SF1">
    <property type="entry name" value="MOLYBDENUM COFACTOR CYTIDYLYLTRANSFERASE"/>
    <property type="match status" value="1"/>
</dbReference>
<dbReference type="PANTHER" id="PTHR43777">
    <property type="entry name" value="MOLYBDENUM COFACTOR CYTIDYLYLTRANSFERASE"/>
    <property type="match status" value="1"/>
</dbReference>
<evidence type="ECO:0000313" key="4">
    <source>
        <dbReference type="Proteomes" id="UP000596074"/>
    </source>
</evidence>
<dbReference type="Pfam" id="PF12804">
    <property type="entry name" value="NTP_transf_3"/>
    <property type="match status" value="1"/>
</dbReference>
<dbReference type="KEGG" id="vcw:GJQ55_10870"/>
<proteinExistence type="predicted"/>
<organism evidence="3 4">
    <name type="scientific">Venatoribacter cucullus</name>
    <dbReference type="NCBI Taxonomy" id="2661630"/>
    <lineage>
        <taxon>Bacteria</taxon>
        <taxon>Pseudomonadati</taxon>
        <taxon>Pseudomonadota</taxon>
        <taxon>Gammaproteobacteria</taxon>
        <taxon>Oceanospirillales</taxon>
        <taxon>Oceanospirillaceae</taxon>
        <taxon>Venatoribacter</taxon>
    </lineage>
</organism>
<evidence type="ECO:0000259" key="2">
    <source>
        <dbReference type="Pfam" id="PF12804"/>
    </source>
</evidence>
<protein>
    <submittedName>
        <fullName evidence="3">NTP transferase domain-containing protein</fullName>
    </submittedName>
</protein>
<feature type="domain" description="MobA-like NTP transferase" evidence="2">
    <location>
        <begin position="55"/>
        <end position="222"/>
    </location>
</feature>
<accession>A0A9X7YQE3</accession>
<sequence>MHRSGWILAVKRPTKLPCPFWCICCNNDHRRIRSRCAKVISHPSQRSLNMHDTGVVLLAAGLSERYGGDKRLAAVTLNGHTEPMLLATVKQIQASGLPLLVVLRPGDEQWEKQLSQMGIDWGTCPEAALGMGHSLAFGVHATQQWQHWIIALADMPFVQPATYRAIARALEHHPIVRPYYSDPTTGVNHAGNPVGFQQQFGYQLMQCRGDSGARALLRQHADQVFALTVNDTGIVQDIDQPYPTNSQK</sequence>
<dbReference type="AlphaFoldDB" id="A0A9X7YQE3"/>
<dbReference type="CDD" id="cd04182">
    <property type="entry name" value="GT_2_like_f"/>
    <property type="match status" value="1"/>
</dbReference>
<dbReference type="Proteomes" id="UP000596074">
    <property type="component" value="Chromosome"/>
</dbReference>
<dbReference type="Gene3D" id="3.90.550.10">
    <property type="entry name" value="Spore Coat Polysaccharide Biosynthesis Protein SpsA, Chain A"/>
    <property type="match status" value="1"/>
</dbReference>
<dbReference type="EMBL" id="CP046056">
    <property type="protein sequence ID" value="QQD24942.1"/>
    <property type="molecule type" value="Genomic_DNA"/>
</dbReference>
<dbReference type="InterPro" id="IPR025877">
    <property type="entry name" value="MobA-like_NTP_Trfase"/>
</dbReference>
<dbReference type="SUPFAM" id="SSF53448">
    <property type="entry name" value="Nucleotide-diphospho-sugar transferases"/>
    <property type="match status" value="1"/>
</dbReference>
<reference evidence="3 4" key="1">
    <citation type="submission" date="2019-11" db="EMBL/GenBank/DDBJ databases">
        <title>Venatorbacter sp. nov. a predator of Campylobacter and other Gram-negative bacteria.</title>
        <authorList>
            <person name="Saeedi A."/>
            <person name="Cummings N.J."/>
            <person name="Connerton I.F."/>
            <person name="Connerton P.L."/>
        </authorList>
    </citation>
    <scope>NUCLEOTIDE SEQUENCE [LARGE SCALE GENOMIC DNA]</scope>
    <source>
        <strain evidence="3">XL5</strain>
    </source>
</reference>
<name>A0A9X7YQE3_9GAMM</name>
<evidence type="ECO:0000313" key="3">
    <source>
        <dbReference type="EMBL" id="QQD24942.1"/>
    </source>
</evidence>
<evidence type="ECO:0000256" key="1">
    <source>
        <dbReference type="ARBA" id="ARBA00022842"/>
    </source>
</evidence>
<keyword evidence="4" id="KW-1185">Reference proteome</keyword>
<dbReference type="InterPro" id="IPR029044">
    <property type="entry name" value="Nucleotide-diphossugar_trans"/>
</dbReference>
<dbReference type="GO" id="GO:0016779">
    <property type="term" value="F:nucleotidyltransferase activity"/>
    <property type="evidence" value="ECO:0007669"/>
    <property type="project" value="UniProtKB-ARBA"/>
</dbReference>